<evidence type="ECO:0000313" key="1">
    <source>
        <dbReference type="EMBL" id="KKM64759.1"/>
    </source>
</evidence>
<dbReference type="EMBL" id="LAZR01010840">
    <property type="protein sequence ID" value="KKM64759.1"/>
    <property type="molecule type" value="Genomic_DNA"/>
</dbReference>
<name>A0A0F9J4W9_9ZZZZ</name>
<accession>A0A0F9J4W9</accession>
<reference evidence="1" key="1">
    <citation type="journal article" date="2015" name="Nature">
        <title>Complex archaea that bridge the gap between prokaryotes and eukaryotes.</title>
        <authorList>
            <person name="Spang A."/>
            <person name="Saw J.H."/>
            <person name="Jorgensen S.L."/>
            <person name="Zaremba-Niedzwiedzka K."/>
            <person name="Martijn J."/>
            <person name="Lind A.E."/>
            <person name="van Eijk R."/>
            <person name="Schleper C."/>
            <person name="Guy L."/>
            <person name="Ettema T.J."/>
        </authorList>
    </citation>
    <scope>NUCLEOTIDE SEQUENCE</scope>
</reference>
<dbReference type="AlphaFoldDB" id="A0A0F9J4W9"/>
<comment type="caution">
    <text evidence="1">The sequence shown here is derived from an EMBL/GenBank/DDBJ whole genome shotgun (WGS) entry which is preliminary data.</text>
</comment>
<protein>
    <submittedName>
        <fullName evidence="1">Uncharacterized protein</fullName>
    </submittedName>
</protein>
<sequence>MVNYGDLIHEAIHAVLYDHDWPSITTNHRVAPEVGFVRASGPATEKPTAILIDQANSTFEDAGRHGRALLTDRTDWIWDAKAAFAGHVSVEELEILLQSPIIIARDVSGLPRQVTIRLLDAAYQSPARQQSTSGSKVQFRFSATLSPL</sequence>
<proteinExistence type="predicted"/>
<gene>
    <name evidence="1" type="ORF">LCGC14_1498140</name>
</gene>
<organism evidence="1">
    <name type="scientific">marine sediment metagenome</name>
    <dbReference type="NCBI Taxonomy" id="412755"/>
    <lineage>
        <taxon>unclassified sequences</taxon>
        <taxon>metagenomes</taxon>
        <taxon>ecological metagenomes</taxon>
    </lineage>
</organism>